<evidence type="ECO:0000256" key="1">
    <source>
        <dbReference type="ARBA" id="ARBA00004651"/>
    </source>
</evidence>
<feature type="transmembrane region" description="Helical" evidence="13">
    <location>
        <begin position="931"/>
        <end position="957"/>
    </location>
</feature>
<feature type="transmembrane region" description="Helical" evidence="13">
    <location>
        <begin position="747"/>
        <end position="767"/>
    </location>
</feature>
<keyword evidence="4" id="KW-0597">Phosphoprotein</keyword>
<comment type="caution">
    <text evidence="16">The sequence shown here is derived from an EMBL/GenBank/DDBJ whole genome shotgun (WGS) entry which is preliminary data.</text>
</comment>
<dbReference type="EMBL" id="JAUPFM010000004">
    <property type="protein sequence ID" value="KAK2853480.1"/>
    <property type="molecule type" value="Genomic_DNA"/>
</dbReference>
<feature type="domain" description="G-protein coupled receptors family 1 profile" evidence="14">
    <location>
        <begin position="82"/>
        <end position="346"/>
    </location>
</feature>
<keyword evidence="10" id="KW-0675">Receptor</keyword>
<comment type="subcellular location">
    <subcellularLocation>
        <location evidence="1">Cell membrane</location>
        <topology evidence="1">Multi-pass membrane protein</topology>
    </subcellularLocation>
</comment>
<accession>A0AA88N8M3</accession>
<dbReference type="FunFam" id="1.20.1070.10:FF:000199">
    <property type="entry name" value="Gonadotropin-releasing hormone II receptor"/>
    <property type="match status" value="1"/>
</dbReference>
<feature type="domain" description="Kazal-like" evidence="15">
    <location>
        <begin position="861"/>
        <end position="909"/>
    </location>
</feature>
<evidence type="ECO:0000259" key="15">
    <source>
        <dbReference type="PROSITE" id="PS51465"/>
    </source>
</evidence>
<dbReference type="PANTHER" id="PTHR11388:SF86">
    <property type="entry name" value="SOLUTE CARRIER ORGANIC ANION TRANSPORTER FAMILY MEMBER 3A1"/>
    <property type="match status" value="1"/>
</dbReference>
<dbReference type="Gene3D" id="1.20.1250.20">
    <property type="entry name" value="MFS general substrate transporter like domains"/>
    <property type="match status" value="1"/>
</dbReference>
<organism evidence="16 17">
    <name type="scientific">Channa striata</name>
    <name type="common">Snakehead murrel</name>
    <name type="synonym">Ophicephalus striatus</name>
    <dbReference type="NCBI Taxonomy" id="64152"/>
    <lineage>
        <taxon>Eukaryota</taxon>
        <taxon>Metazoa</taxon>
        <taxon>Chordata</taxon>
        <taxon>Craniata</taxon>
        <taxon>Vertebrata</taxon>
        <taxon>Euteleostomi</taxon>
        <taxon>Actinopterygii</taxon>
        <taxon>Neopterygii</taxon>
        <taxon>Teleostei</taxon>
        <taxon>Neoteleostei</taxon>
        <taxon>Acanthomorphata</taxon>
        <taxon>Anabantaria</taxon>
        <taxon>Anabantiformes</taxon>
        <taxon>Channoidei</taxon>
        <taxon>Channidae</taxon>
        <taxon>Channa</taxon>
    </lineage>
</organism>
<keyword evidence="11" id="KW-0807">Transducer</keyword>
<dbReference type="SUPFAM" id="SSF81321">
    <property type="entry name" value="Family A G protein-coupled receptor-like"/>
    <property type="match status" value="1"/>
</dbReference>
<dbReference type="InterPro" id="IPR036259">
    <property type="entry name" value="MFS_trans_sf"/>
</dbReference>
<dbReference type="PANTHER" id="PTHR11388">
    <property type="entry name" value="ORGANIC ANION TRANSPORTER"/>
    <property type="match status" value="1"/>
</dbReference>
<reference evidence="16" key="1">
    <citation type="submission" date="2023-07" db="EMBL/GenBank/DDBJ databases">
        <title>Chromosome-level Genome Assembly of Striped Snakehead (Channa striata).</title>
        <authorList>
            <person name="Liu H."/>
        </authorList>
    </citation>
    <scope>NUCLEOTIDE SEQUENCE</scope>
    <source>
        <strain evidence="16">Gz</strain>
        <tissue evidence="16">Muscle</tissue>
    </source>
</reference>
<evidence type="ECO:0000313" key="17">
    <source>
        <dbReference type="Proteomes" id="UP001187415"/>
    </source>
</evidence>
<feature type="transmembrane region" description="Helical" evidence="13">
    <location>
        <begin position="1020"/>
        <end position="1043"/>
    </location>
</feature>
<dbReference type="Gene3D" id="1.20.1070.10">
    <property type="entry name" value="Rhodopsin 7-helix transmembrane proteins"/>
    <property type="match status" value="1"/>
</dbReference>
<dbReference type="CDD" id="cd15383">
    <property type="entry name" value="7tmA_GnRHR_vertebrate"/>
    <property type="match status" value="1"/>
</dbReference>
<dbReference type="GO" id="GO:0043252">
    <property type="term" value="P:sodium-independent organic anion transport"/>
    <property type="evidence" value="ECO:0007669"/>
    <property type="project" value="TreeGrafter"/>
</dbReference>
<evidence type="ECO:0000256" key="5">
    <source>
        <dbReference type="ARBA" id="ARBA00022692"/>
    </source>
</evidence>
<evidence type="ECO:0000256" key="6">
    <source>
        <dbReference type="ARBA" id="ARBA00022989"/>
    </source>
</evidence>
<keyword evidence="8 13" id="KW-0472">Membrane</keyword>
<feature type="transmembrane region" description="Helical" evidence="13">
    <location>
        <begin position="570"/>
        <end position="587"/>
    </location>
</feature>
<protein>
    <recommendedName>
        <fullName evidence="12">Type II GnRH receptor</fullName>
    </recommendedName>
</protein>
<dbReference type="NCBIfam" id="TIGR00805">
    <property type="entry name" value="oat"/>
    <property type="match status" value="1"/>
</dbReference>
<feature type="transmembrane region" description="Helical" evidence="13">
    <location>
        <begin position="233"/>
        <end position="255"/>
    </location>
</feature>
<dbReference type="Proteomes" id="UP001187415">
    <property type="component" value="Unassembled WGS sequence"/>
</dbReference>
<feature type="transmembrane region" description="Helical" evidence="13">
    <location>
        <begin position="181"/>
        <end position="201"/>
    </location>
</feature>
<feature type="transmembrane region" description="Helical" evidence="13">
    <location>
        <begin position="969"/>
        <end position="992"/>
    </location>
</feature>
<evidence type="ECO:0000256" key="10">
    <source>
        <dbReference type="ARBA" id="ARBA00023170"/>
    </source>
</evidence>
<evidence type="ECO:0000256" key="9">
    <source>
        <dbReference type="ARBA" id="ARBA00023157"/>
    </source>
</evidence>
<feature type="transmembrane region" description="Helical" evidence="13">
    <location>
        <begin position="787"/>
        <end position="807"/>
    </location>
</feature>
<keyword evidence="7" id="KW-0297">G-protein coupled receptor</keyword>
<dbReference type="SUPFAM" id="SSF100895">
    <property type="entry name" value="Kazal-type serine protease inhibitors"/>
    <property type="match status" value="1"/>
</dbReference>
<evidence type="ECO:0000256" key="8">
    <source>
        <dbReference type="ARBA" id="ARBA00023136"/>
    </source>
</evidence>
<dbReference type="SUPFAM" id="SSF103473">
    <property type="entry name" value="MFS general substrate transporter"/>
    <property type="match status" value="1"/>
</dbReference>
<evidence type="ECO:0000256" key="2">
    <source>
        <dbReference type="ARBA" id="ARBA00009657"/>
    </source>
</evidence>
<dbReference type="GO" id="GO:0015732">
    <property type="term" value="P:prostaglandin transport"/>
    <property type="evidence" value="ECO:0007669"/>
    <property type="project" value="TreeGrafter"/>
</dbReference>
<proteinExistence type="inferred from homology"/>
<feature type="transmembrane region" description="Helical" evidence="13">
    <location>
        <begin position="478"/>
        <end position="498"/>
    </location>
</feature>
<feature type="transmembrane region" description="Helical" evidence="13">
    <location>
        <begin position="140"/>
        <end position="160"/>
    </location>
</feature>
<evidence type="ECO:0000256" key="4">
    <source>
        <dbReference type="ARBA" id="ARBA00022553"/>
    </source>
</evidence>
<keyword evidence="5 13" id="KW-0812">Transmembrane</keyword>
<feature type="transmembrane region" description="Helical" evidence="13">
    <location>
        <begin position="608"/>
        <end position="636"/>
    </location>
</feature>
<dbReference type="GO" id="GO:0015347">
    <property type="term" value="F:sodium-independent organic anion transmembrane transporter activity"/>
    <property type="evidence" value="ECO:0007669"/>
    <property type="project" value="TreeGrafter"/>
</dbReference>
<gene>
    <name evidence="16" type="ORF">Q5P01_006141</name>
</gene>
<feature type="transmembrane region" description="Helical" evidence="13">
    <location>
        <begin position="438"/>
        <end position="458"/>
    </location>
</feature>
<dbReference type="InterPro" id="IPR004156">
    <property type="entry name" value="OATP"/>
</dbReference>
<evidence type="ECO:0000256" key="11">
    <source>
        <dbReference type="ARBA" id="ARBA00023224"/>
    </source>
</evidence>
<keyword evidence="6 13" id="KW-1133">Transmembrane helix</keyword>
<evidence type="ECO:0000313" key="16">
    <source>
        <dbReference type="EMBL" id="KAK2853480.1"/>
    </source>
</evidence>
<feature type="transmembrane region" description="Helical" evidence="13">
    <location>
        <begin position="505"/>
        <end position="522"/>
    </location>
</feature>
<feature type="transmembrane region" description="Helical" evidence="13">
    <location>
        <begin position="102"/>
        <end position="120"/>
    </location>
</feature>
<feature type="transmembrane region" description="Helical" evidence="13">
    <location>
        <begin position="69"/>
        <end position="90"/>
    </location>
</feature>
<dbReference type="PRINTS" id="PR00237">
    <property type="entry name" value="GPCRRHODOPSN"/>
</dbReference>
<comment type="similarity">
    <text evidence="2">Belongs to the organo anion transporter (TC 2.A.60) family.</text>
</comment>
<keyword evidence="3" id="KW-1003">Cell membrane</keyword>
<sequence>MWLNKMLTLGEGQKTNVSSCCEPPVIMYQRSSGADLNASCDWLTPHCNWTSEDGVPELPTFSTAAKVRVIITFILCGISTFCNLAVLWAAKGHKSKSHVRVLILNLTAADLLVTFIVMPVDAVWNITVQWLAGDLACRFLMFLKLQAMYSCAFVTVVISLDRQSAILNPLAISMARKRNRVMLIVAWTVSTLFSIPQMFIFHNVTITYPANFTQCTTRGSFITHWQETAYNMFTFSCLFLLPLVIMIICYTRIFIHISRRMTKTSMSSNEPHLRCSKNNIPKARMRTLQMSIVIVICFIVCWTPYYLLGLWYWFFPDHLEGKVSHSLTHILFIFGLFNACLDPIIYGLFTIRLRKGLRSYHKAAVVSNKEAHVLRSSQPQPDAPRRTEAVQFNATEPDRSLSPRMQVKNQICTEGSSSDDPEQDDSQKKTSCFSNIKIFLVSECALMLAQGTVGAYLVSVLTTLERRFNLQSADVGVIASSFEIGNLALILFVSYFGAKAHRPRLIGCGGIVMALGALLSALPEFLTHQYEYEAGESWHAEDGMDVCSNNSRSENRVPGFKCGNHANTNMMYLLLIGAQVLLGIGATPVQPLGVSYIDDHVHRKDSSLYIGILFSTLVFGPACGFILGSICTKVYVDAVFIDTSKLDITPDDPRWIGAWWGGFLLCGALLFLSALFMFGFPQELDKQDMDGGGESEQAMLPSSLSLDYQDTKPNGAFHGFDINSGLSVCEHLRVIPRVTRHLLSNPVFSCITLAACMEIAVVAGFAAFLGKYLEQQFNLTTSSANQLLGMTAIPCACLGIFLGGLLVKKLNLSALGAVRMAMLVNLVSTACYVSFLFLGCDTGPVAGVTVAYGNETLQSWQRPESACISNCNCYTASVSPVCGSNGVTYLSACFAGCTRPNLTSCSCISSTSEEAVALPGKCPSPGCQQAFLIFLCVICVCSMIGAMAQTPSVIILIRTVSPELKSYALGVLFLLLRLIGFIPPPLIFGMGIDSTCLFWSSVCGEKGACMLYDNVAYRHLYVSIAIVLKSSAFVLYTTTWQCLRKNYKKYIKNNEGYLTPTELFASNVTLDNLGKEITQNPANRTKFIYNLEDREMCDNMESVL</sequence>
<feature type="transmembrane region" description="Helical" evidence="13">
    <location>
        <begin position="656"/>
        <end position="680"/>
    </location>
</feature>
<keyword evidence="17" id="KW-1185">Reference proteome</keyword>
<feature type="transmembrane region" description="Helical" evidence="13">
    <location>
        <begin position="292"/>
        <end position="314"/>
    </location>
</feature>
<evidence type="ECO:0000259" key="14">
    <source>
        <dbReference type="PROSITE" id="PS50262"/>
    </source>
</evidence>
<dbReference type="InterPro" id="IPR000276">
    <property type="entry name" value="GPCR_Rhodpsn"/>
</dbReference>
<evidence type="ECO:0000256" key="12">
    <source>
        <dbReference type="ARBA" id="ARBA00082552"/>
    </source>
</evidence>
<feature type="transmembrane region" description="Helical" evidence="13">
    <location>
        <begin position="326"/>
        <end position="349"/>
    </location>
</feature>
<dbReference type="Pfam" id="PF07648">
    <property type="entry name" value="Kazal_2"/>
    <property type="match status" value="1"/>
</dbReference>
<dbReference type="GO" id="GO:0016323">
    <property type="term" value="C:basolateral plasma membrane"/>
    <property type="evidence" value="ECO:0007669"/>
    <property type="project" value="TreeGrafter"/>
</dbReference>
<evidence type="ECO:0000256" key="7">
    <source>
        <dbReference type="ARBA" id="ARBA00023040"/>
    </source>
</evidence>
<keyword evidence="9" id="KW-1015">Disulfide bond</keyword>
<dbReference type="PROSITE" id="PS51465">
    <property type="entry name" value="KAZAL_2"/>
    <property type="match status" value="1"/>
</dbReference>
<evidence type="ECO:0000256" key="13">
    <source>
        <dbReference type="SAM" id="Phobius"/>
    </source>
</evidence>
<dbReference type="Pfam" id="PF00001">
    <property type="entry name" value="7tm_1"/>
    <property type="match status" value="1"/>
</dbReference>
<dbReference type="GO" id="GO:0004930">
    <property type="term" value="F:G protein-coupled receptor activity"/>
    <property type="evidence" value="ECO:0007669"/>
    <property type="project" value="UniProtKB-KW"/>
</dbReference>
<dbReference type="InterPro" id="IPR017452">
    <property type="entry name" value="GPCR_Rhodpsn_7TM"/>
</dbReference>
<feature type="transmembrane region" description="Helical" evidence="13">
    <location>
        <begin position="819"/>
        <end position="838"/>
    </location>
</feature>
<dbReference type="AlphaFoldDB" id="A0AA88N8M3"/>
<dbReference type="PROSITE" id="PS50262">
    <property type="entry name" value="G_PROTEIN_RECEP_F1_2"/>
    <property type="match status" value="1"/>
</dbReference>
<dbReference type="InterPro" id="IPR001658">
    <property type="entry name" value="GphnRH_fam_rcpt"/>
</dbReference>
<dbReference type="PRINTS" id="PR00529">
    <property type="entry name" value="GNADOTRPHINR"/>
</dbReference>
<name>A0AA88N8M3_CHASR</name>
<evidence type="ECO:0000256" key="3">
    <source>
        <dbReference type="ARBA" id="ARBA00022475"/>
    </source>
</evidence>
<dbReference type="Gene3D" id="3.30.60.30">
    <property type="match status" value="1"/>
</dbReference>
<dbReference type="Pfam" id="PF03137">
    <property type="entry name" value="OATP"/>
    <property type="match status" value="1"/>
</dbReference>
<dbReference type="InterPro" id="IPR036058">
    <property type="entry name" value="Kazal_dom_sf"/>
</dbReference>
<dbReference type="GO" id="GO:0016500">
    <property type="term" value="F:protein-hormone receptor activity"/>
    <property type="evidence" value="ECO:0007669"/>
    <property type="project" value="InterPro"/>
</dbReference>
<dbReference type="InterPro" id="IPR002350">
    <property type="entry name" value="Kazal_dom"/>
</dbReference>